<reference evidence="1 2" key="1">
    <citation type="submission" date="2019-01" db="EMBL/GenBank/DDBJ databases">
        <authorList>
            <person name="Adair T.L."/>
            <person name="Lucas L.G."/>
            <person name="Young A.M."/>
            <person name="Antrich S.C."/>
            <person name="Baird A.G."/>
            <person name="Dunn E.L."/>
            <person name="Fernandes B.I."/>
            <person name="Fraley E.G."/>
            <person name="Ghanem A.X."/>
            <person name="Gilbert M.G."/>
            <person name="Morris T.B."/>
            <person name="Nortch B.D."/>
            <person name="Overcash M.E."/>
            <person name="Pavleszek K.E."/>
            <person name="Pellegrini L.I.O."/>
            <person name="Pham L.T."/>
            <person name="Rule L.S."/>
            <person name="Schultz E.M."/>
            <person name="Smith J."/>
            <person name="Thong B.J."/>
            <person name="Turner H.A."/>
            <person name="Walker G."/>
            <person name="Whitaker Z.J."/>
            <person name="Wilsey R.N."/>
            <person name="Yanney R.L."/>
            <person name="Klyczek K."/>
            <person name="Garlena R.A."/>
            <person name="Russell D.A."/>
            <person name="Pope W.H."/>
            <person name="Jacobs-Sera D."/>
            <person name="Hatfull G.F."/>
        </authorList>
    </citation>
    <scope>NUCLEOTIDE SEQUENCE [LARGE SCALE GENOMIC DNA]</scope>
</reference>
<dbReference type="RefSeq" id="YP_009819680.1">
    <property type="nucleotide sequence ID" value="NC_048152.1"/>
</dbReference>
<sequence length="487" mass="49463">MTATLEALSAETLDAIKKAQTTGVTVGTNVIGYDLSGLISLIPVNTPWFDRISRVSGQGALNAQWKALTNINNAQPNPFAGLEGGGGKVKFNELDVFAKYQPVRMAGEYTLDARDLSKGYADAKAIAVAGTLAQWRIGANKAYFGGQNFALPTIGAVTLAASTSGGSIATGTVYVKAAARSPYNYYWGGSGVASAEASVGVTGPNASVTASVAAVKGAVAYDWFVSSATGDAAKRYLTTTTTNTLTITSVPGTNQAAPTTIPGLSSTAPTAIPTVDASFDSANSFNGLFATLSGDYGANGLVTPGSGTTSGATFQSLDGAKLTTSGQGVAEIDNLLLSLFNTAQLSPSALVMNGQQAKDIASRITAAGAASTYLEPKGDRAGITGGTSVASYINSAAGGAKVEIVVDPYAPVGSIVAITEHINYPNSGITNTFESRTLRDVSQWDYGVAHSVGAGGGPKETWDVSSIETFVNRAPVACGVISNIQAG</sequence>
<name>A0A411CQR5_9CAUD</name>
<accession>A0A411CQR5</accession>
<protein>
    <submittedName>
        <fullName evidence="1">Major capsid protein</fullName>
    </submittedName>
</protein>
<gene>
    <name evidence="1" type="primary">7</name>
    <name evidence="1" type="ORF">SEA_SONALI_7</name>
</gene>
<dbReference type="GeneID" id="55011099"/>
<evidence type="ECO:0000313" key="2">
    <source>
        <dbReference type="Proteomes" id="UP000289206"/>
    </source>
</evidence>
<keyword evidence="2" id="KW-1185">Reference proteome</keyword>
<organism evidence="1 2">
    <name type="scientific">Arthrobacter phage Sonali</name>
    <dbReference type="NCBI Taxonomy" id="2510495"/>
    <lineage>
        <taxon>Viruses</taxon>
        <taxon>Duplodnaviria</taxon>
        <taxon>Heunggongvirae</taxon>
        <taxon>Uroviricota</taxon>
        <taxon>Caudoviricetes</taxon>
        <taxon>Sonalivirus</taxon>
        <taxon>Sonalivirus sonali</taxon>
    </lineage>
</organism>
<evidence type="ECO:0000313" key="1">
    <source>
        <dbReference type="EMBL" id="QAY16120.1"/>
    </source>
</evidence>
<dbReference type="EMBL" id="MK411746">
    <property type="protein sequence ID" value="QAY16120.1"/>
    <property type="molecule type" value="Genomic_DNA"/>
</dbReference>
<dbReference type="KEGG" id="vg:55011099"/>
<proteinExistence type="predicted"/>
<dbReference type="Proteomes" id="UP000289206">
    <property type="component" value="Segment"/>
</dbReference>